<dbReference type="OMA" id="ICAIRIR"/>
<dbReference type="GeneTree" id="ENSGT00950000185052"/>
<reference evidence="2" key="2">
    <citation type="submission" date="2025-09" db="UniProtKB">
        <authorList>
            <consortium name="Ensembl"/>
        </authorList>
    </citation>
    <scope>IDENTIFICATION</scope>
</reference>
<evidence type="ECO:0008006" key="4">
    <source>
        <dbReference type="Google" id="ProtNLM"/>
    </source>
</evidence>
<keyword evidence="3" id="KW-1185">Reference proteome</keyword>
<name>A0A7M4FTH2_CROPO</name>
<feature type="compositionally biased region" description="Polar residues" evidence="1">
    <location>
        <begin position="7"/>
        <end position="20"/>
    </location>
</feature>
<evidence type="ECO:0000313" key="3">
    <source>
        <dbReference type="Proteomes" id="UP000594220"/>
    </source>
</evidence>
<dbReference type="Proteomes" id="UP000594220">
    <property type="component" value="Unplaced"/>
</dbReference>
<accession>A0A7M4FTH2</accession>
<dbReference type="Ensembl" id="ENSCPRT00005007267.1">
    <property type="protein sequence ID" value="ENSCPRP00005006195.1"/>
    <property type="gene ID" value="ENSCPRG00005004434.1"/>
</dbReference>
<evidence type="ECO:0000256" key="1">
    <source>
        <dbReference type="SAM" id="MobiDB-lite"/>
    </source>
</evidence>
<feature type="region of interest" description="Disordered" evidence="1">
    <location>
        <begin position="1"/>
        <end position="22"/>
    </location>
</feature>
<protein>
    <recommendedName>
        <fullName evidence="4">HTH psq-type domain-containing protein</fullName>
    </recommendedName>
</protein>
<organism evidence="2 3">
    <name type="scientific">Crocodylus porosus</name>
    <name type="common">Saltwater crocodile</name>
    <name type="synonym">Estuarine crocodile</name>
    <dbReference type="NCBI Taxonomy" id="8502"/>
    <lineage>
        <taxon>Eukaryota</taxon>
        <taxon>Metazoa</taxon>
        <taxon>Chordata</taxon>
        <taxon>Craniata</taxon>
        <taxon>Vertebrata</taxon>
        <taxon>Euteleostomi</taxon>
        <taxon>Archelosauria</taxon>
        <taxon>Archosauria</taxon>
        <taxon>Crocodylia</taxon>
        <taxon>Longirostres</taxon>
        <taxon>Crocodylidae</taxon>
        <taxon>Crocodylus</taxon>
    </lineage>
</organism>
<proteinExistence type="predicted"/>
<sequence length="93" mass="10184">SKPVGGLTTSSGAQPKNQRSVPMLEEKLTVLDLLRDSMSVSNMAHKYCQNESSICAIRIREREIHQAMASTPGFKPAKDHVTMLSHNVAGHLI</sequence>
<dbReference type="AlphaFoldDB" id="A0A7M4FTH2"/>
<reference evidence="2" key="1">
    <citation type="submission" date="2025-08" db="UniProtKB">
        <authorList>
            <consortium name="Ensembl"/>
        </authorList>
    </citation>
    <scope>IDENTIFICATION</scope>
</reference>
<evidence type="ECO:0000313" key="2">
    <source>
        <dbReference type="Ensembl" id="ENSCPRP00005006195.1"/>
    </source>
</evidence>